<proteinExistence type="predicted"/>
<evidence type="ECO:0000313" key="2">
    <source>
        <dbReference type="WBParaSite" id="ES5_v2.g8890.t1"/>
    </source>
</evidence>
<reference evidence="2" key="1">
    <citation type="submission" date="2022-11" db="UniProtKB">
        <authorList>
            <consortium name="WormBaseParasite"/>
        </authorList>
    </citation>
    <scope>IDENTIFICATION</scope>
</reference>
<accession>A0AC34GVJ8</accession>
<organism evidence="1 2">
    <name type="scientific">Panagrolaimus sp. ES5</name>
    <dbReference type="NCBI Taxonomy" id="591445"/>
    <lineage>
        <taxon>Eukaryota</taxon>
        <taxon>Metazoa</taxon>
        <taxon>Ecdysozoa</taxon>
        <taxon>Nematoda</taxon>
        <taxon>Chromadorea</taxon>
        <taxon>Rhabditida</taxon>
        <taxon>Tylenchina</taxon>
        <taxon>Panagrolaimomorpha</taxon>
        <taxon>Panagrolaimoidea</taxon>
        <taxon>Panagrolaimidae</taxon>
        <taxon>Panagrolaimus</taxon>
    </lineage>
</organism>
<name>A0AC34GVJ8_9BILA</name>
<sequence length="805" mass="88343">MRVTVRNVRNEESSLATIAKKTILPYALSTKIMREINIFASPSSSMTARYDAAGFLHGEFSTKTMPLAILSKTLTLITGIFVQQEVSQKWLIWPATKILHGIILFQKNSRALNVVIGDLIPLVCNVLIPKFEIPSAEFDMFIAFLSAFCIKHVPARQKVRGTSFPSSFIDLLGKKQISINEFKYAGALLSIMDENDKGFDFVVPDQQMLFTVFEDLLNPTNNPMVLKTAFLIFNFYFSRQIPQRIEKLVQHDQLIVNLFQFLTAPLLDEEIRITALQSMLYIITSSNRRISGKFLELGFVEKLNLAYNFLERKYFISYLGEFMEYSEELRYALLKDGELISYGIMGCYSYEDKDAEACVTCILRLLSILPNPLRSDLASCGAHNAITENIDRFQSSASINGLRTSTYFSNMASRQGIFIVSAKRTAFGTFGGKLKDHTATDLATVAARAALQSASIAPENVDHVVFGNVIQSSKCAAYLARHVGLRIGLPVEVPAVTINRLCGSGFQSIVDGAHQIIAGDSNVVIAGGSESMSQAPFVVRGTRFGTTFGKPMEFEDSLWTGLTDQHIKTPMALTAEKLGSMYKLSRQDVDDFALRSQTRWRLANNAGYFKNEIAPVALKTKKGEQQFLVDEHPRETTIETLTKLSPVFQKEGLVTAGNASGICDGAAAVVVASESAVQSQHLQPIVRLVAWHAVGCDPSIMGIGPVGAIRAVCKKSNIPLEKVDLVEVNEAFAAQCLAVQKELKIESDRFNVNGGAIALGHPLASSGTRIIGHLAHEMKRRGAKYGIGSACIGGGQGMALLLELV</sequence>
<evidence type="ECO:0000313" key="1">
    <source>
        <dbReference type="Proteomes" id="UP000887579"/>
    </source>
</evidence>
<dbReference type="Proteomes" id="UP000887579">
    <property type="component" value="Unplaced"/>
</dbReference>
<dbReference type="WBParaSite" id="ES5_v2.g8890.t1">
    <property type="protein sequence ID" value="ES5_v2.g8890.t1"/>
    <property type="gene ID" value="ES5_v2.g8890"/>
</dbReference>
<protein>
    <submittedName>
        <fullName evidence="2">Uncharacterized protein</fullName>
    </submittedName>
</protein>